<dbReference type="Pfam" id="PF25222">
    <property type="entry name" value="DUF7840"/>
    <property type="match status" value="1"/>
</dbReference>
<name>A0A927F4S0_9BACT</name>
<evidence type="ECO:0000259" key="4">
    <source>
        <dbReference type="Pfam" id="PF25225"/>
    </source>
</evidence>
<comment type="caution">
    <text evidence="5">The sequence shown here is derived from an EMBL/GenBank/DDBJ whole genome shotgun (WGS) entry which is preliminary data.</text>
</comment>
<proteinExistence type="predicted"/>
<dbReference type="InterPro" id="IPR057162">
    <property type="entry name" value="DUF7840"/>
</dbReference>
<keyword evidence="6" id="KW-1185">Reference proteome</keyword>
<keyword evidence="1" id="KW-0732">Signal</keyword>
<accession>A0A927F4S0</accession>
<dbReference type="RefSeq" id="WP_191615256.1">
    <property type="nucleotide sequence ID" value="NZ_JACYFG010000002.1"/>
</dbReference>
<dbReference type="AlphaFoldDB" id="A0A927F4S0"/>
<protein>
    <submittedName>
        <fullName evidence="5">DUF4105 domain-containing protein</fullName>
    </submittedName>
</protein>
<evidence type="ECO:0000259" key="2">
    <source>
        <dbReference type="Pfam" id="PF13387"/>
    </source>
</evidence>
<feature type="chain" id="PRO_5037301369" evidence="1">
    <location>
        <begin position="30"/>
        <end position="636"/>
    </location>
</feature>
<feature type="signal peptide" evidence="1">
    <location>
        <begin position="1"/>
        <end position="29"/>
    </location>
</feature>
<dbReference type="Pfam" id="PF25225">
    <property type="entry name" value="DUF7843"/>
    <property type="match status" value="1"/>
</dbReference>
<evidence type="ECO:0000313" key="5">
    <source>
        <dbReference type="EMBL" id="MBD5778132.1"/>
    </source>
</evidence>
<feature type="domain" description="DUF7840" evidence="3">
    <location>
        <begin position="426"/>
        <end position="628"/>
    </location>
</feature>
<dbReference type="Pfam" id="PF13387">
    <property type="entry name" value="Lnb_N"/>
    <property type="match status" value="1"/>
</dbReference>
<evidence type="ECO:0000256" key="1">
    <source>
        <dbReference type="SAM" id="SignalP"/>
    </source>
</evidence>
<dbReference type="InterPro" id="IPR057165">
    <property type="entry name" value="DUF7843"/>
</dbReference>
<evidence type="ECO:0000259" key="3">
    <source>
        <dbReference type="Pfam" id="PF25222"/>
    </source>
</evidence>
<dbReference type="InterPro" id="IPR025178">
    <property type="entry name" value="Lnb_N"/>
</dbReference>
<evidence type="ECO:0000313" key="6">
    <source>
        <dbReference type="Proteomes" id="UP000622317"/>
    </source>
</evidence>
<dbReference type="EMBL" id="JACYFG010000002">
    <property type="protein sequence ID" value="MBD5778132.1"/>
    <property type="molecule type" value="Genomic_DNA"/>
</dbReference>
<dbReference type="Proteomes" id="UP000622317">
    <property type="component" value="Unassembled WGS sequence"/>
</dbReference>
<feature type="domain" description="Lnb N-terminal periplasmic" evidence="2">
    <location>
        <begin position="136"/>
        <end position="289"/>
    </location>
</feature>
<reference evidence="5" key="1">
    <citation type="submission" date="2020-09" db="EMBL/GenBank/DDBJ databases">
        <title>Pelagicoccus enzymogenes sp. nov. with an EPS production, isolated from marine sediment.</title>
        <authorList>
            <person name="Feng X."/>
        </authorList>
    </citation>
    <scope>NUCLEOTIDE SEQUENCE</scope>
    <source>
        <strain evidence="5">NFK12</strain>
    </source>
</reference>
<sequence>MHQQSPKQSPVFLSLLVLVAALAAASLQASDELLIEQLILDAQDQSLHEQRTWRRLLHFRDGAKKSEIKSEEFFLSAAGKSDPQAELEATLRAYFVSDEEKPNNSARCRFPARYYWLSKYIDLPGYDPRASDCPRFNRWALLDKVDSISLYLVSGYFGNPASTFGHSLLKLNTSDKSGESDFFDLTINFGAMVPEGELIPLYVFRGLTGGYDAGFSDQYYYTQDRVYTRTEFRDIWDYRLNLTEEERTLLILHIWEIIGKKFTYYFLKQNCAYRIADLVDLVVEEPILTNANAWYVPVELFHRIVEIDEKRIQSGQPRLIEQIETIPSNQRNLYHSLAGLSEEERQAVFETIKQKEDTDFSKIKKLGPSGQARALDSLLAYQQYLKAGEGPEASEERKAAIRAILIQRLQLPKSNSANKTKPSLPMTPTQGSRPMLLAAGVGSDSSDDLYFKADWTAFSQDSLSPNSLEGGELVALSASIGWSEEDVFLDSLEFIRVTKLNTPPLSIPGEPKSSWQLRIATDRVDVDGGDALDWNSTFGYGRAWKFGNSTRFRALLHGELHSVGEEFRLLPQIGLSSNWKNVRAELTLGSEWDEAKSAELVWSAQAQYQMKQNQAIRLKTENRHSNRHSLSFVFYW</sequence>
<gene>
    <name evidence="5" type="ORF">IEN85_01310</name>
</gene>
<feature type="domain" description="DUF7843" evidence="4">
    <location>
        <begin position="45"/>
        <end position="119"/>
    </location>
</feature>
<organism evidence="5 6">
    <name type="scientific">Pelagicoccus enzymogenes</name>
    <dbReference type="NCBI Taxonomy" id="2773457"/>
    <lineage>
        <taxon>Bacteria</taxon>
        <taxon>Pseudomonadati</taxon>
        <taxon>Verrucomicrobiota</taxon>
        <taxon>Opitutia</taxon>
        <taxon>Puniceicoccales</taxon>
        <taxon>Pelagicoccaceae</taxon>
        <taxon>Pelagicoccus</taxon>
    </lineage>
</organism>